<dbReference type="Gene3D" id="3.40.190.10">
    <property type="entry name" value="Periplasmic binding protein-like II"/>
    <property type="match status" value="2"/>
</dbReference>
<protein>
    <recommendedName>
        <fullName evidence="5">ABC transporter substrate-binding protein</fullName>
    </recommendedName>
</protein>
<dbReference type="InterPro" id="IPR050490">
    <property type="entry name" value="Bact_solute-bd_prot1"/>
</dbReference>
<evidence type="ECO:0000256" key="1">
    <source>
        <dbReference type="ARBA" id="ARBA00008520"/>
    </source>
</evidence>
<evidence type="ECO:0000256" key="3">
    <source>
        <dbReference type="ARBA" id="ARBA00022729"/>
    </source>
</evidence>
<gene>
    <name evidence="4" type="ORF">S06H3_03835</name>
</gene>
<sequence>SVSLIVGLSLASRQALAQEFITIHWAQWAPADYLEKLSRDFTAETGIKVIVEQTPWETFVQKYNTELIAKSDAWDIIVGDSQDIGNNVVGGHYVDLTNWITEHQVDKTFTPASLTYYAEYPKGSGKYYAVPCEGDALAWAYRKDLFEDPDNMAAFEKKYGYTLGIPESWDMLKDIAEFFHDPANDFYGVAIYGDNGYDSLAMFAEQVIWSFGGELGNYSTYKVDGYLNTEGAIAGIEYYHDLFQFVPPGFGNAFYIKCNDAFVAGIVPMSCNYLAFFPGLANKATNEYADVTGYFACPPQVGPDGVERRFAALGGQGASIVSYSKKKDLAFKWLEWFIKPDTQMKWAKLGGYTCHADTLASDEFLNATPYNPTFKTSMEIFKDWWACPEYDELLRTFSEIIADYVIKDNGTAEQALDKCTKQWESIFEEAGY</sequence>
<dbReference type="SUPFAM" id="SSF53850">
    <property type="entry name" value="Periplasmic binding protein-like II"/>
    <property type="match status" value="1"/>
</dbReference>
<dbReference type="PANTHER" id="PTHR43649:SF34">
    <property type="entry name" value="ABC TRANSPORTER PERIPLASMIC-BINDING PROTEIN YCJN-RELATED"/>
    <property type="match status" value="1"/>
</dbReference>
<comment type="similarity">
    <text evidence="1">Belongs to the bacterial solute-binding protein 1 family.</text>
</comment>
<name>X1LJT4_9ZZZZ</name>
<keyword evidence="2" id="KW-0813">Transport</keyword>
<evidence type="ECO:0008006" key="5">
    <source>
        <dbReference type="Google" id="ProtNLM"/>
    </source>
</evidence>
<feature type="non-terminal residue" evidence="4">
    <location>
        <position position="1"/>
    </location>
</feature>
<reference evidence="4" key="1">
    <citation type="journal article" date="2014" name="Front. Microbiol.">
        <title>High frequency of phylogenetically diverse reductive dehalogenase-homologous genes in deep subseafloor sedimentary metagenomes.</title>
        <authorList>
            <person name="Kawai M."/>
            <person name="Futagami T."/>
            <person name="Toyoda A."/>
            <person name="Takaki Y."/>
            <person name="Nishi S."/>
            <person name="Hori S."/>
            <person name="Arai W."/>
            <person name="Tsubouchi T."/>
            <person name="Morono Y."/>
            <person name="Uchiyama I."/>
            <person name="Ito T."/>
            <person name="Fujiyama A."/>
            <person name="Inagaki F."/>
            <person name="Takami H."/>
        </authorList>
    </citation>
    <scope>NUCLEOTIDE SEQUENCE</scope>
    <source>
        <strain evidence="4">Expedition CK06-06</strain>
    </source>
</reference>
<dbReference type="AlphaFoldDB" id="X1LJT4"/>
<dbReference type="Pfam" id="PF01547">
    <property type="entry name" value="SBP_bac_1"/>
    <property type="match status" value="1"/>
</dbReference>
<proteinExistence type="inferred from homology"/>
<dbReference type="InterPro" id="IPR006059">
    <property type="entry name" value="SBP"/>
</dbReference>
<comment type="caution">
    <text evidence="4">The sequence shown here is derived from an EMBL/GenBank/DDBJ whole genome shotgun (WGS) entry which is preliminary data.</text>
</comment>
<evidence type="ECO:0000256" key="2">
    <source>
        <dbReference type="ARBA" id="ARBA00022448"/>
    </source>
</evidence>
<dbReference type="PANTHER" id="PTHR43649">
    <property type="entry name" value="ARABINOSE-BINDING PROTEIN-RELATED"/>
    <property type="match status" value="1"/>
</dbReference>
<accession>X1LJT4</accession>
<organism evidence="4">
    <name type="scientific">marine sediment metagenome</name>
    <dbReference type="NCBI Taxonomy" id="412755"/>
    <lineage>
        <taxon>unclassified sequences</taxon>
        <taxon>metagenomes</taxon>
        <taxon>ecological metagenomes</taxon>
    </lineage>
</organism>
<keyword evidence="3" id="KW-0732">Signal</keyword>
<dbReference type="EMBL" id="BARV01001293">
    <property type="protein sequence ID" value="GAH94393.1"/>
    <property type="molecule type" value="Genomic_DNA"/>
</dbReference>
<evidence type="ECO:0000313" key="4">
    <source>
        <dbReference type="EMBL" id="GAH94393.1"/>
    </source>
</evidence>